<dbReference type="Gene3D" id="3.90.550.10">
    <property type="entry name" value="Spore Coat Polysaccharide Biosynthesis Protein SpsA, Chain A"/>
    <property type="match status" value="1"/>
</dbReference>
<accession>A0ABR7ALH7</accession>
<dbReference type="SUPFAM" id="SSF53448">
    <property type="entry name" value="Nucleotide-diphospho-sugar transferases"/>
    <property type="match status" value="1"/>
</dbReference>
<name>A0ABR7ALH7_9SPHN</name>
<gene>
    <name evidence="1" type="ORF">H8S47_06340</name>
</gene>
<reference evidence="1 2" key="1">
    <citation type="submission" date="2020-08" db="EMBL/GenBank/DDBJ databases">
        <title>Putative novel bacterial strains isolated from necrotic wheat leaf tissues caused by Xanthomonas translucens.</title>
        <authorList>
            <person name="Tambong J.T."/>
        </authorList>
    </citation>
    <scope>NUCLEOTIDE SEQUENCE [LARGE SCALE GENOMIC DNA]</scope>
    <source>
        <strain evidence="2">DOAB 1063</strain>
    </source>
</reference>
<evidence type="ECO:0000313" key="2">
    <source>
        <dbReference type="Proteomes" id="UP000597613"/>
    </source>
</evidence>
<dbReference type="InterPro" id="IPR031042">
    <property type="entry name" value="Glyco_TIGR04440"/>
</dbReference>
<dbReference type="Proteomes" id="UP000597613">
    <property type="component" value="Unassembled WGS sequence"/>
</dbReference>
<keyword evidence="2" id="KW-1185">Reference proteome</keyword>
<sequence>MSDAIIPYLASPLAGSNSPLSRVTILVHSANRPDQLYRLLRYYSEAPGIDACTLVIADGSTPENRDVFDSMMRNAQFSVEYQIDTSPSDVSFLTRLRKACAAVETEFVMLAADDDFYFLDWVSNIVAEFDSEDDLVAAIGNYLTFGLGGFAAFSDTVTVADGGPEKFQIPWLGGKTPADRLGELGANPNGIQIMTWYALHRTHVLTRILDHSARFDLPLLLFERYYAVAQAAFGRTLFSPHIFLARQEDIDPAQQSWRVDPMSLADHESAIVELDRCTRSFLVEVIGLDAQEASRLAASVYANEVGMMRQADRRRTLRRIANGSVIRRWITAWRAMKPKPPRDARLPAHCEARELTMRGEQVKIACRPDAVSLQRQHALAPERKHLGP</sequence>
<organism evidence="1 2">
    <name type="scientific">Sphingomonas albertensis</name>
    <dbReference type="NCBI Taxonomy" id="2762591"/>
    <lineage>
        <taxon>Bacteria</taxon>
        <taxon>Pseudomonadati</taxon>
        <taxon>Pseudomonadota</taxon>
        <taxon>Alphaproteobacteria</taxon>
        <taxon>Sphingomonadales</taxon>
        <taxon>Sphingomonadaceae</taxon>
        <taxon>Sphingomonas</taxon>
    </lineage>
</organism>
<dbReference type="EMBL" id="JACONT010000009">
    <property type="protein sequence ID" value="MBC3941306.1"/>
    <property type="molecule type" value="Genomic_DNA"/>
</dbReference>
<comment type="caution">
    <text evidence="1">The sequence shown here is derived from an EMBL/GenBank/DDBJ whole genome shotgun (WGS) entry which is preliminary data.</text>
</comment>
<dbReference type="RefSeq" id="WP_187503075.1">
    <property type="nucleotide sequence ID" value="NZ_JACONT010000009.1"/>
</dbReference>
<dbReference type="InterPro" id="IPR029044">
    <property type="entry name" value="Nucleotide-diphossugar_trans"/>
</dbReference>
<dbReference type="NCBIfam" id="TIGR04440">
    <property type="entry name" value="glyco_TIGR04440"/>
    <property type="match status" value="1"/>
</dbReference>
<proteinExistence type="predicted"/>
<evidence type="ECO:0000313" key="1">
    <source>
        <dbReference type="EMBL" id="MBC3941306.1"/>
    </source>
</evidence>
<protein>
    <submittedName>
        <fullName evidence="1">TIGR00180 family glycosyltransferase</fullName>
    </submittedName>
</protein>
<dbReference type="CDD" id="cd00761">
    <property type="entry name" value="Glyco_tranf_GTA_type"/>
    <property type="match status" value="1"/>
</dbReference>